<protein>
    <submittedName>
        <fullName evidence="1">Uncharacterized protein</fullName>
    </submittedName>
</protein>
<organism evidence="1 2">
    <name type="scientific">Pseudocercospora musae</name>
    <dbReference type="NCBI Taxonomy" id="113226"/>
    <lineage>
        <taxon>Eukaryota</taxon>
        <taxon>Fungi</taxon>
        <taxon>Dikarya</taxon>
        <taxon>Ascomycota</taxon>
        <taxon>Pezizomycotina</taxon>
        <taxon>Dothideomycetes</taxon>
        <taxon>Dothideomycetidae</taxon>
        <taxon>Mycosphaerellales</taxon>
        <taxon>Mycosphaerellaceae</taxon>
        <taxon>Pseudocercospora</taxon>
    </lineage>
</organism>
<name>A0A139IGQ2_9PEZI</name>
<gene>
    <name evidence="1" type="ORF">AC579_2627</name>
</gene>
<keyword evidence="2" id="KW-1185">Reference proteome</keyword>
<evidence type="ECO:0000313" key="2">
    <source>
        <dbReference type="Proteomes" id="UP000073492"/>
    </source>
</evidence>
<accession>A0A139IGQ2</accession>
<dbReference type="EMBL" id="LFZO01000100">
    <property type="protein sequence ID" value="KXT13894.1"/>
    <property type="molecule type" value="Genomic_DNA"/>
</dbReference>
<evidence type="ECO:0000313" key="1">
    <source>
        <dbReference type="EMBL" id="KXT13894.1"/>
    </source>
</evidence>
<reference evidence="1 2" key="1">
    <citation type="submission" date="2015-07" db="EMBL/GenBank/DDBJ databases">
        <title>Comparative genomics of the Sigatoka disease complex on banana suggests a link between parallel evolutionary changes in Pseudocercospora fijiensis and Pseudocercospora eumusae and increased virulence on the banana host.</title>
        <authorList>
            <person name="Chang T.-C."/>
            <person name="Salvucci A."/>
            <person name="Crous P.W."/>
            <person name="Stergiopoulos I."/>
        </authorList>
    </citation>
    <scope>NUCLEOTIDE SEQUENCE [LARGE SCALE GENOMIC DNA]</scope>
    <source>
        <strain evidence="1 2">CBS 116634</strain>
    </source>
</reference>
<dbReference type="Proteomes" id="UP000073492">
    <property type="component" value="Unassembled WGS sequence"/>
</dbReference>
<comment type="caution">
    <text evidence="1">The sequence shown here is derived from an EMBL/GenBank/DDBJ whole genome shotgun (WGS) entry which is preliminary data.</text>
</comment>
<dbReference type="AlphaFoldDB" id="A0A139IGQ2"/>
<sequence>MEAFEASQRSEADREAQHAQAWPWGYAAYYDPSVDWTGRDTEEVLSRTGAMLLWARSAVGIGSTIGSLWQIQKLEWPLNTADVDRAARFSHLRKHFNSLRATDRIKEGVIHNTFLVFDSDTIQSVASNEHCVDAMFVWAVDPDYQPAEDGNLFPGYVKLRL</sequence>
<proteinExistence type="predicted"/>